<dbReference type="Proteomes" id="UP000666369">
    <property type="component" value="Unassembled WGS sequence"/>
</dbReference>
<keyword evidence="1" id="KW-0732">Signal</keyword>
<evidence type="ECO:0000313" key="4">
    <source>
        <dbReference type="Proteomes" id="UP000666369"/>
    </source>
</evidence>
<evidence type="ECO:0000313" key="3">
    <source>
        <dbReference type="EMBL" id="NGZ86219.1"/>
    </source>
</evidence>
<feature type="domain" description="DUF4142" evidence="2">
    <location>
        <begin position="30"/>
        <end position="166"/>
    </location>
</feature>
<dbReference type="Pfam" id="PF13628">
    <property type="entry name" value="DUF4142"/>
    <property type="match status" value="1"/>
</dbReference>
<dbReference type="PANTHER" id="PTHR38593">
    <property type="entry name" value="BLR2558 PROTEIN"/>
    <property type="match status" value="1"/>
</dbReference>
<dbReference type="PANTHER" id="PTHR38593:SF1">
    <property type="entry name" value="BLR2558 PROTEIN"/>
    <property type="match status" value="1"/>
</dbReference>
<feature type="chain" id="PRO_5047229207" evidence="1">
    <location>
        <begin position="21"/>
        <end position="171"/>
    </location>
</feature>
<reference evidence="3 4" key="1">
    <citation type="submission" date="2020-01" db="EMBL/GenBank/DDBJ databases">
        <authorList>
            <person name="Lee S.D."/>
        </authorList>
    </citation>
    <scope>NUCLEOTIDE SEQUENCE [LARGE SCALE GENOMIC DNA]</scope>
    <source>
        <strain evidence="3 4">SAP-35</strain>
    </source>
</reference>
<dbReference type="EMBL" id="JAADJT010000008">
    <property type="protein sequence ID" value="NGZ86219.1"/>
    <property type="molecule type" value="Genomic_DNA"/>
</dbReference>
<evidence type="ECO:0000259" key="2">
    <source>
        <dbReference type="Pfam" id="PF13628"/>
    </source>
</evidence>
<dbReference type="RefSeq" id="WP_166105899.1">
    <property type="nucleotide sequence ID" value="NZ_JAADJT010000008.1"/>
</dbReference>
<feature type="signal peptide" evidence="1">
    <location>
        <begin position="1"/>
        <end position="20"/>
    </location>
</feature>
<sequence>MKTSHLLAILAVGASFAQHAGAQTATIDKADANRLVAIAQANLAEVEAGKMAVEKSSNASVKQFAQNMIDDHGKGLDETKKVAAAKNVTLPTEPDAAHKKMAADLTKLSGAAFDKEYVSKAGVADHAKVHAALKSDIANAKDADVKALATKLEPIVAHHGEMAKTLNAAVK</sequence>
<proteinExistence type="predicted"/>
<dbReference type="InterPro" id="IPR012347">
    <property type="entry name" value="Ferritin-like"/>
</dbReference>
<comment type="caution">
    <text evidence="3">The sequence shown here is derived from an EMBL/GenBank/DDBJ whole genome shotgun (WGS) entry which is preliminary data.</text>
</comment>
<protein>
    <submittedName>
        <fullName evidence="3">DUF4142 domain-containing protein</fullName>
    </submittedName>
</protein>
<organism evidence="3 4">
    <name type="scientific">Duganella aceris</name>
    <dbReference type="NCBI Taxonomy" id="2703883"/>
    <lineage>
        <taxon>Bacteria</taxon>
        <taxon>Pseudomonadati</taxon>
        <taxon>Pseudomonadota</taxon>
        <taxon>Betaproteobacteria</taxon>
        <taxon>Burkholderiales</taxon>
        <taxon>Oxalobacteraceae</taxon>
        <taxon>Telluria group</taxon>
        <taxon>Duganella</taxon>
    </lineage>
</organism>
<dbReference type="Gene3D" id="1.20.1260.10">
    <property type="match status" value="1"/>
</dbReference>
<accession>A0ABX0FNW1</accession>
<name>A0ABX0FNW1_9BURK</name>
<evidence type="ECO:0000256" key="1">
    <source>
        <dbReference type="SAM" id="SignalP"/>
    </source>
</evidence>
<keyword evidence="4" id="KW-1185">Reference proteome</keyword>
<gene>
    <name evidence="3" type="ORF">GW587_18415</name>
</gene>
<reference evidence="4" key="2">
    <citation type="submission" date="2023-07" db="EMBL/GenBank/DDBJ databases">
        <title>Duganella aceri sp. nov., isolated from tree sap.</title>
        <authorList>
            <person name="Kim I.S."/>
        </authorList>
    </citation>
    <scope>NUCLEOTIDE SEQUENCE [LARGE SCALE GENOMIC DNA]</scope>
    <source>
        <strain evidence="4">SAP-35</strain>
    </source>
</reference>
<dbReference type="InterPro" id="IPR025419">
    <property type="entry name" value="DUF4142"/>
</dbReference>